<keyword evidence="1" id="KW-0472">Membrane</keyword>
<evidence type="ECO:0000256" key="1">
    <source>
        <dbReference type="SAM" id="Phobius"/>
    </source>
</evidence>
<reference evidence="2" key="1">
    <citation type="submission" date="2025-08" db="UniProtKB">
        <authorList>
            <consortium name="Ensembl"/>
        </authorList>
    </citation>
    <scope>IDENTIFICATION</scope>
</reference>
<keyword evidence="3" id="KW-1185">Reference proteome</keyword>
<organism evidence="2 3">
    <name type="scientific">Piliocolobus tephrosceles</name>
    <name type="common">Ugandan red Colobus</name>
    <dbReference type="NCBI Taxonomy" id="591936"/>
    <lineage>
        <taxon>Eukaryota</taxon>
        <taxon>Metazoa</taxon>
        <taxon>Chordata</taxon>
        <taxon>Craniata</taxon>
        <taxon>Vertebrata</taxon>
        <taxon>Euteleostomi</taxon>
        <taxon>Mammalia</taxon>
        <taxon>Eutheria</taxon>
        <taxon>Euarchontoglires</taxon>
        <taxon>Primates</taxon>
        <taxon>Haplorrhini</taxon>
        <taxon>Catarrhini</taxon>
        <taxon>Cercopithecidae</taxon>
        <taxon>Colobinae</taxon>
        <taxon>Piliocolobus</taxon>
    </lineage>
</organism>
<reference evidence="2" key="2">
    <citation type="submission" date="2025-09" db="UniProtKB">
        <authorList>
            <consortium name="Ensembl"/>
        </authorList>
    </citation>
    <scope>IDENTIFICATION</scope>
</reference>
<dbReference type="Proteomes" id="UP000694416">
    <property type="component" value="Unplaced"/>
</dbReference>
<protein>
    <submittedName>
        <fullName evidence="2">Uncharacterized protein</fullName>
    </submittedName>
</protein>
<keyword evidence="1" id="KW-0812">Transmembrane</keyword>
<sequence>MHFWSCFCDVNYDRYLRSQILALKCFLYSSLITINILKSFLGTQAEYAKFYMNFSDYLSFQVL</sequence>
<feature type="transmembrane region" description="Helical" evidence="1">
    <location>
        <begin position="20"/>
        <end position="41"/>
    </location>
</feature>
<evidence type="ECO:0000313" key="3">
    <source>
        <dbReference type="Proteomes" id="UP000694416"/>
    </source>
</evidence>
<evidence type="ECO:0000313" key="2">
    <source>
        <dbReference type="Ensembl" id="ENSPTEP00000039322.1"/>
    </source>
</evidence>
<accession>A0A8C9IRT5</accession>
<dbReference type="Ensembl" id="ENSPTET00000052872.1">
    <property type="protein sequence ID" value="ENSPTEP00000039322.1"/>
    <property type="gene ID" value="ENSPTEG00000036403.1"/>
</dbReference>
<name>A0A8C9IRT5_9PRIM</name>
<proteinExistence type="predicted"/>
<dbReference type="AlphaFoldDB" id="A0A8C9IRT5"/>
<keyword evidence="1" id="KW-1133">Transmembrane helix</keyword>